<dbReference type="Gene3D" id="2.60.40.1120">
    <property type="entry name" value="Carboxypeptidase-like, regulatory domain"/>
    <property type="match status" value="1"/>
</dbReference>
<proteinExistence type="predicted"/>
<protein>
    <recommendedName>
        <fullName evidence="4">Carboxypeptidase-like protein</fullName>
    </recommendedName>
</protein>
<dbReference type="Pfam" id="PF13715">
    <property type="entry name" value="CarbopepD_reg_2"/>
    <property type="match status" value="1"/>
</dbReference>
<gene>
    <name evidence="2" type="ORF">BWR22_09970</name>
</gene>
<evidence type="ECO:0000313" key="3">
    <source>
        <dbReference type="Proteomes" id="UP000187506"/>
    </source>
</evidence>
<dbReference type="InterPro" id="IPR043741">
    <property type="entry name" value="DUF5686"/>
</dbReference>
<dbReference type="SUPFAM" id="SSF49464">
    <property type="entry name" value="Carboxypeptidase regulatory domain-like"/>
    <property type="match status" value="1"/>
</dbReference>
<dbReference type="InterPro" id="IPR008969">
    <property type="entry name" value="CarboxyPept-like_regulatory"/>
</dbReference>
<feature type="signal peptide" evidence="1">
    <location>
        <begin position="1"/>
        <end position="19"/>
    </location>
</feature>
<feature type="chain" id="PRO_5042081609" description="Carboxypeptidase-like protein" evidence="1">
    <location>
        <begin position="20"/>
        <end position="822"/>
    </location>
</feature>
<organism evidence="2 3">
    <name type="scientific">Lacinutrix venerupis</name>
    <dbReference type="NCBI Taxonomy" id="1486034"/>
    <lineage>
        <taxon>Bacteria</taxon>
        <taxon>Pseudomonadati</taxon>
        <taxon>Bacteroidota</taxon>
        <taxon>Flavobacteriia</taxon>
        <taxon>Flavobacteriales</taxon>
        <taxon>Flavobacteriaceae</taxon>
        <taxon>Lacinutrix</taxon>
    </lineage>
</organism>
<dbReference type="Pfam" id="PF18939">
    <property type="entry name" value="DUF5686"/>
    <property type="match status" value="1"/>
</dbReference>
<evidence type="ECO:0008006" key="4">
    <source>
        <dbReference type="Google" id="ProtNLM"/>
    </source>
</evidence>
<dbReference type="Proteomes" id="UP000187506">
    <property type="component" value="Chromosome"/>
</dbReference>
<dbReference type="RefSeq" id="WP_076733529.1">
    <property type="nucleotide sequence ID" value="NZ_CP019352.1"/>
</dbReference>
<evidence type="ECO:0000313" key="2">
    <source>
        <dbReference type="EMBL" id="APY00623.1"/>
    </source>
</evidence>
<dbReference type="EMBL" id="CP019352">
    <property type="protein sequence ID" value="APY00623.1"/>
    <property type="molecule type" value="Genomic_DNA"/>
</dbReference>
<keyword evidence="3" id="KW-1185">Reference proteome</keyword>
<dbReference type="KEGG" id="lvn:BWR22_09970"/>
<sequence>MKKKLLLFFTAITSVFTYAQITGNVTSNTNETLPFVNVYINDTYIGTTTNEDGNYTLDINKTGNYTIVFQYLGFKTLKKTVNILKLPFVLNAKLIEENISLSEVVINSEENPANQIIRNTIAKRKDVLEKLNEYKADFYSRGLIKIKDAPKTIFGQEVDDMLDTELDSTRSGIIYLSETISKIEYQKPKRLKEKILASKVSGDASGFSFNNATDVNYNFYNNTIELGNTAISPIADYAFNYYKYKLEGTFYDDKNNLINKILITPKRDNDAAFSGYIYIVEDQWLIYATDVTITGKRTGIPPIDLLTLKQTFSYSDTDNIWALISQTIDFKYGLLGFKGEGKFTAVYSNYDFTPEFDAKHFTREILSFEENSNKKDSLFWEEKRPVPLTTEESTDYLKKDSIQLVKESKPYLDSIDNKNNKFRLGNILGGYSYQNSHKNYRFSVDSPIKKITFNTVQGWNATLGMQYTKNYDEYKRYFSISGDVNYGEADDRLRGTIYARYRFNRINKRFISLSGGVKTEQFNSLNPISNTENLVSTLLFEDNYMKLYDKSFVQGQFYQELFNGFTLNSSLAFERRKALFNNSDYVLVNEVRDSYTSNNPLNETDYITQPFNTHNIAKLNINTTINFAQDYLSYPDGKYNIPNRKYPTLYLAYEKGFAATNSNYNFDQFKARLRQRIDLGNKGEFEYDAQGGVFSNANNIAFMDYKHFNGNQTNVKLDGSYLTSFKNLPYYTLSTNNNYAEIHAEQRFNGYILNKIPLLNKLNFNLILGAKAAFTQDNKPYSEYSIGVDNIGFGKYRFLRVDYVRSYQSGFLNDAVMFGISF</sequence>
<evidence type="ECO:0000256" key="1">
    <source>
        <dbReference type="SAM" id="SignalP"/>
    </source>
</evidence>
<keyword evidence="1" id="KW-0732">Signal</keyword>
<accession>A0AAC9PXA2</accession>
<reference evidence="2 3" key="1">
    <citation type="submission" date="2017-01" db="EMBL/GenBank/DDBJ databases">
        <title>Complete genome of Lacinutrix venerupis DOK2-8 isolated from seawater in Dokdo.</title>
        <authorList>
            <person name="Chi W.-J."/>
            <person name="Kim J.H."/>
        </authorList>
    </citation>
    <scope>NUCLEOTIDE SEQUENCE [LARGE SCALE GENOMIC DNA]</scope>
    <source>
        <strain evidence="2 3">DOK2-8</strain>
    </source>
</reference>
<name>A0AAC9PXA2_9FLAO</name>
<dbReference type="AlphaFoldDB" id="A0AAC9PXA2"/>